<evidence type="ECO:0000256" key="1">
    <source>
        <dbReference type="ARBA" id="ARBA00005791"/>
    </source>
</evidence>
<dbReference type="PANTHER" id="PTHR13887">
    <property type="entry name" value="GLUTATHIONE S-TRANSFERASE KAPPA"/>
    <property type="match status" value="1"/>
</dbReference>
<keyword evidence="8" id="KW-0614">Plasmid</keyword>
<reference evidence="8" key="1">
    <citation type="submission" date="2022-04" db="EMBL/GenBank/DDBJ databases">
        <title>Halobacillus sp. isolated from saltern.</title>
        <authorList>
            <person name="Won M."/>
            <person name="Lee C.-M."/>
            <person name="Woen H.-Y."/>
            <person name="Kwon S.-W."/>
        </authorList>
    </citation>
    <scope>NUCLEOTIDE SEQUENCE</scope>
    <source>
        <strain evidence="8">SSHM10-5</strain>
        <plasmid evidence="8">unnamed1</plasmid>
    </source>
</reference>
<evidence type="ECO:0000256" key="5">
    <source>
        <dbReference type="ARBA" id="ARBA00023284"/>
    </source>
</evidence>
<dbReference type="Pfam" id="PF13462">
    <property type="entry name" value="Thioredoxin_4"/>
    <property type="match status" value="1"/>
</dbReference>
<protein>
    <submittedName>
        <fullName evidence="8">DsbA family protein</fullName>
    </submittedName>
</protein>
<keyword evidence="9" id="KW-1185">Reference proteome</keyword>
<dbReference type="Gene3D" id="3.40.30.10">
    <property type="entry name" value="Glutaredoxin"/>
    <property type="match status" value="1"/>
</dbReference>
<dbReference type="InterPro" id="IPR013766">
    <property type="entry name" value="Thioredoxin_domain"/>
</dbReference>
<evidence type="ECO:0000256" key="2">
    <source>
        <dbReference type="ARBA" id="ARBA00022729"/>
    </source>
</evidence>
<dbReference type="PANTHER" id="PTHR13887:SF14">
    <property type="entry name" value="DISULFIDE BOND FORMATION PROTEIN D"/>
    <property type="match status" value="1"/>
</dbReference>
<dbReference type="InterPro" id="IPR036249">
    <property type="entry name" value="Thioredoxin-like_sf"/>
</dbReference>
<evidence type="ECO:0000259" key="7">
    <source>
        <dbReference type="PROSITE" id="PS51352"/>
    </source>
</evidence>
<evidence type="ECO:0000313" key="8">
    <source>
        <dbReference type="EMBL" id="UOR14123.1"/>
    </source>
</evidence>
<proteinExistence type="inferred from homology"/>
<keyword evidence="4" id="KW-1015">Disulfide bond</keyword>
<gene>
    <name evidence="8" type="ORF">MUO15_21455</name>
</gene>
<dbReference type="Proteomes" id="UP000830326">
    <property type="component" value="Plasmid unnamed1"/>
</dbReference>
<dbReference type="PROSITE" id="PS51352">
    <property type="entry name" value="THIOREDOXIN_2"/>
    <property type="match status" value="1"/>
</dbReference>
<evidence type="ECO:0000256" key="6">
    <source>
        <dbReference type="SAM" id="MobiDB-lite"/>
    </source>
</evidence>
<feature type="domain" description="Thioredoxin" evidence="7">
    <location>
        <begin position="41"/>
        <end position="227"/>
    </location>
</feature>
<dbReference type="RefSeq" id="WP_245036231.1">
    <property type="nucleotide sequence ID" value="NZ_CP095076.1"/>
</dbReference>
<name>A0ABY4HGV5_9BACI</name>
<sequence length="231" mass="25730">MSKKNPMPIIMVVTLVVVGLISALVVLGNQKQSAGESNSNSTTVSESPSIKKHPTMGEDNAPVQIIEFGDYKCPACKKWSERVYPQLKEEFIDTGKANFTYINTPFHGEGSKLAAQAGEAVYKQKPEAFWDFHKALFEAQPDVNHDQKWLSDEKVLEVAEESVPSIDLTQMRQDLHSGAISQEVQNDTDLVNEYDVQQTPTIMINGQILENPFDYKAITSLINQNLEDNNG</sequence>
<accession>A0ABY4HGV5</accession>
<dbReference type="EMBL" id="CP095076">
    <property type="protein sequence ID" value="UOR14123.1"/>
    <property type="molecule type" value="Genomic_DNA"/>
</dbReference>
<geneLocation type="plasmid" evidence="8 9">
    <name>unnamed1</name>
</geneLocation>
<dbReference type="SUPFAM" id="SSF52833">
    <property type="entry name" value="Thioredoxin-like"/>
    <property type="match status" value="1"/>
</dbReference>
<keyword evidence="5" id="KW-0676">Redox-active center</keyword>
<evidence type="ECO:0000256" key="3">
    <source>
        <dbReference type="ARBA" id="ARBA00023002"/>
    </source>
</evidence>
<dbReference type="InterPro" id="IPR012336">
    <property type="entry name" value="Thioredoxin-like_fold"/>
</dbReference>
<keyword evidence="3" id="KW-0560">Oxidoreductase</keyword>
<evidence type="ECO:0000256" key="4">
    <source>
        <dbReference type="ARBA" id="ARBA00023157"/>
    </source>
</evidence>
<feature type="region of interest" description="Disordered" evidence="6">
    <location>
        <begin position="32"/>
        <end position="57"/>
    </location>
</feature>
<organism evidence="8 9">
    <name type="scientific">Halobacillus amylolyticus</name>
    <dbReference type="NCBI Taxonomy" id="2932259"/>
    <lineage>
        <taxon>Bacteria</taxon>
        <taxon>Bacillati</taxon>
        <taxon>Bacillota</taxon>
        <taxon>Bacilli</taxon>
        <taxon>Bacillales</taxon>
        <taxon>Bacillaceae</taxon>
        <taxon>Halobacillus</taxon>
    </lineage>
</organism>
<evidence type="ECO:0000313" key="9">
    <source>
        <dbReference type="Proteomes" id="UP000830326"/>
    </source>
</evidence>
<feature type="compositionally biased region" description="Low complexity" evidence="6">
    <location>
        <begin position="36"/>
        <end position="48"/>
    </location>
</feature>
<keyword evidence="2" id="KW-0732">Signal</keyword>
<comment type="similarity">
    <text evidence="1">Belongs to the thioredoxin family. DsbA subfamily.</text>
</comment>